<keyword evidence="2" id="KW-1185">Reference proteome</keyword>
<evidence type="ECO:0000313" key="1">
    <source>
        <dbReference type="EMBL" id="PRQ04314.1"/>
    </source>
</evidence>
<sequence length="30" mass="3150">MAWINGVTMTSTGPKIAIGEVFGREVLGVD</sequence>
<comment type="caution">
    <text evidence="1">The sequence shown here is derived from an EMBL/GenBank/DDBJ whole genome shotgun (WGS) entry which is preliminary data.</text>
</comment>
<proteinExistence type="predicted"/>
<accession>A0A2S9YGT1</accession>
<gene>
    <name evidence="1" type="ORF">ENSA5_08800</name>
</gene>
<dbReference type="AlphaFoldDB" id="A0A2S9YGT1"/>
<dbReference type="EMBL" id="PVNK01000046">
    <property type="protein sequence ID" value="PRQ04314.1"/>
    <property type="molecule type" value="Genomic_DNA"/>
</dbReference>
<reference evidence="1 2" key="1">
    <citation type="submission" date="2018-03" db="EMBL/GenBank/DDBJ databases">
        <title>Draft Genome Sequences of the Obligatory Marine Myxobacteria Enhygromyxa salina SWB005.</title>
        <authorList>
            <person name="Poehlein A."/>
            <person name="Moghaddam J.A."/>
            <person name="Harms H."/>
            <person name="Alanjari M."/>
            <person name="Koenig G.M."/>
            <person name="Daniel R."/>
            <person name="Schaeberle T.F."/>
        </authorList>
    </citation>
    <scope>NUCLEOTIDE SEQUENCE [LARGE SCALE GENOMIC DNA]</scope>
    <source>
        <strain evidence="1 2">SWB005</strain>
    </source>
</reference>
<dbReference type="Proteomes" id="UP000237968">
    <property type="component" value="Unassembled WGS sequence"/>
</dbReference>
<organism evidence="1 2">
    <name type="scientific">Enhygromyxa salina</name>
    <dbReference type="NCBI Taxonomy" id="215803"/>
    <lineage>
        <taxon>Bacteria</taxon>
        <taxon>Pseudomonadati</taxon>
        <taxon>Myxococcota</taxon>
        <taxon>Polyangia</taxon>
        <taxon>Nannocystales</taxon>
        <taxon>Nannocystaceae</taxon>
        <taxon>Enhygromyxa</taxon>
    </lineage>
</organism>
<evidence type="ECO:0000313" key="2">
    <source>
        <dbReference type="Proteomes" id="UP000237968"/>
    </source>
</evidence>
<protein>
    <submittedName>
        <fullName evidence="1">Uncharacterized protein</fullName>
    </submittedName>
</protein>
<name>A0A2S9YGT1_9BACT</name>